<keyword evidence="1" id="KW-0732">Signal</keyword>
<evidence type="ECO:0008006" key="4">
    <source>
        <dbReference type="Google" id="ProtNLM"/>
    </source>
</evidence>
<reference evidence="3" key="1">
    <citation type="journal article" date="2010" name="PLoS Negl. Trop. Dis.">
        <title>The genome sequence of Trypanosoma brucei gambiense, causative agent of chronic human african trypanosomiasis.</title>
        <authorList>
            <person name="Jackson A.P."/>
            <person name="Sanders M."/>
            <person name="Berry A."/>
            <person name="McQuillan J."/>
            <person name="Aslett M.A."/>
            <person name="Quail M.A."/>
            <person name="Chukualim B."/>
            <person name="Capewell P."/>
            <person name="MacLeod A."/>
            <person name="Melville S.E."/>
            <person name="Gibson W."/>
            <person name="Barry J.D."/>
            <person name="Berriman M."/>
            <person name="Hertz-Fowler C."/>
        </authorList>
    </citation>
    <scope>NUCLEOTIDE SEQUENCE [LARGE SCALE GENOMIC DNA]</scope>
    <source>
        <strain evidence="3">MHOM/CI/86/DAL972</strain>
    </source>
</reference>
<dbReference type="Proteomes" id="UP000002316">
    <property type="component" value="Chromosome 11"/>
</dbReference>
<dbReference type="RefSeq" id="XP_011779492.1">
    <property type="nucleotide sequence ID" value="XM_011781190.1"/>
</dbReference>
<gene>
    <name evidence="2" type="ORF">TbgDal_XI3450</name>
</gene>
<name>D0A6C7_TRYB9</name>
<dbReference type="AlphaFoldDB" id="D0A6C7"/>
<organism evidence="2 3">
    <name type="scientific">Trypanosoma brucei gambiense (strain MHOM/CI/86/DAL972)</name>
    <dbReference type="NCBI Taxonomy" id="679716"/>
    <lineage>
        <taxon>Eukaryota</taxon>
        <taxon>Discoba</taxon>
        <taxon>Euglenozoa</taxon>
        <taxon>Kinetoplastea</taxon>
        <taxon>Metakinetoplastina</taxon>
        <taxon>Trypanosomatida</taxon>
        <taxon>Trypanosomatidae</taxon>
        <taxon>Trypanosoma</taxon>
    </lineage>
</organism>
<proteinExistence type="predicted"/>
<feature type="chain" id="PRO_5003005869" description="T. brucei spp.-specific protein" evidence="1">
    <location>
        <begin position="21"/>
        <end position="118"/>
    </location>
</feature>
<dbReference type="GeneID" id="23867326"/>
<evidence type="ECO:0000256" key="1">
    <source>
        <dbReference type="SAM" id="SignalP"/>
    </source>
</evidence>
<dbReference type="KEGG" id="tbg:TbgDal_XI3450"/>
<accession>D0A6C7</accession>
<evidence type="ECO:0000313" key="2">
    <source>
        <dbReference type="EMBL" id="CBH17228.1"/>
    </source>
</evidence>
<sequence>MVIIIARSCILFIIYVVAEGINRRVCRRCRFLPAPAASTSLRQCTYSATTTITIPRLKDRTWHCNRCCSFNVYNHPKPIFVDLRRGKLNGTNEMKQTPTQNLNVLIYKNAKKKKTTAR</sequence>
<protein>
    <recommendedName>
        <fullName evidence="4">T. brucei spp.-specific protein</fullName>
    </recommendedName>
</protein>
<dbReference type="EMBL" id="FN554974">
    <property type="protein sequence ID" value="CBH17228.1"/>
    <property type="molecule type" value="Genomic_DNA"/>
</dbReference>
<evidence type="ECO:0000313" key="3">
    <source>
        <dbReference type="Proteomes" id="UP000002316"/>
    </source>
</evidence>
<feature type="signal peptide" evidence="1">
    <location>
        <begin position="1"/>
        <end position="20"/>
    </location>
</feature>